<name>A0A934NCE4_9BACT</name>
<evidence type="ECO:0008006" key="3">
    <source>
        <dbReference type="Google" id="ProtNLM"/>
    </source>
</evidence>
<sequence>MAASASPRCSTLAEYLAALVAELERTDPIAYERMGRTVGKRRARIGVDDEAVDVALGVSGSLEVTAAKADAPVDGEGYTDRGTLLDLLSGYLEVTEAVTRGRLTVRGQAGDVVRIFQAIEIILDASPRAPGLQGLSDDFKFDCRREERFRVQPAAAFAGSEMVLLARLGLLGST</sequence>
<dbReference type="EMBL" id="JAEKNQ010000036">
    <property type="protein sequence ID" value="MBJ7603396.1"/>
    <property type="molecule type" value="Genomic_DNA"/>
</dbReference>
<proteinExistence type="predicted"/>
<accession>A0A934NCE4</accession>
<dbReference type="RefSeq" id="WP_338179352.1">
    <property type="nucleotide sequence ID" value="NZ_JAEKNQ010000036.1"/>
</dbReference>
<comment type="caution">
    <text evidence="1">The sequence shown here is derived from an EMBL/GenBank/DDBJ whole genome shotgun (WGS) entry which is preliminary data.</text>
</comment>
<evidence type="ECO:0000313" key="2">
    <source>
        <dbReference type="Proteomes" id="UP000620075"/>
    </source>
</evidence>
<dbReference type="InterPro" id="IPR036527">
    <property type="entry name" value="SCP2_sterol-bd_dom_sf"/>
</dbReference>
<evidence type="ECO:0000313" key="1">
    <source>
        <dbReference type="EMBL" id="MBJ7603396.1"/>
    </source>
</evidence>
<gene>
    <name evidence="1" type="ORF">JF888_09450</name>
</gene>
<dbReference type="AlphaFoldDB" id="A0A934NCE4"/>
<protein>
    <recommendedName>
        <fullName evidence="3">SCP2 domain-containing protein</fullName>
    </recommendedName>
</protein>
<organism evidence="1 2">
    <name type="scientific">Candidatus Dormiibacter inghamiae</name>
    <dbReference type="NCBI Taxonomy" id="3127013"/>
    <lineage>
        <taxon>Bacteria</taxon>
        <taxon>Bacillati</taxon>
        <taxon>Candidatus Dormiibacterota</taxon>
        <taxon>Candidatus Dormibacteria</taxon>
        <taxon>Candidatus Dormibacterales</taxon>
        <taxon>Candidatus Dormibacteraceae</taxon>
        <taxon>Candidatus Dormiibacter</taxon>
    </lineage>
</organism>
<reference evidence="1 2" key="1">
    <citation type="submission" date="2020-10" db="EMBL/GenBank/DDBJ databases">
        <title>Ca. Dormibacterota MAGs.</title>
        <authorList>
            <person name="Montgomery K."/>
        </authorList>
    </citation>
    <scope>NUCLEOTIDE SEQUENCE [LARGE SCALE GENOMIC DNA]</scope>
    <source>
        <strain evidence="1">SC8811_S16_3</strain>
    </source>
</reference>
<dbReference type="SUPFAM" id="SSF55718">
    <property type="entry name" value="SCP-like"/>
    <property type="match status" value="1"/>
</dbReference>
<dbReference type="Proteomes" id="UP000620075">
    <property type="component" value="Unassembled WGS sequence"/>
</dbReference>